<protein>
    <submittedName>
        <fullName evidence="3">N-acetylmuramoyl-L-alanine amidase</fullName>
    </submittedName>
</protein>
<feature type="domain" description="MurNAc-LAA" evidence="2">
    <location>
        <begin position="491"/>
        <end position="608"/>
    </location>
</feature>
<dbReference type="EMBL" id="JACRSW010000014">
    <property type="protein sequence ID" value="MBC8556825.1"/>
    <property type="molecule type" value="Genomic_DNA"/>
</dbReference>
<dbReference type="InterPro" id="IPR012854">
    <property type="entry name" value="Cu_amine_oxidase-like_N"/>
</dbReference>
<dbReference type="Gene3D" id="3.40.630.40">
    <property type="entry name" value="Zn-dependent exopeptidases"/>
    <property type="match status" value="1"/>
</dbReference>
<keyword evidence="1" id="KW-0378">Hydrolase</keyword>
<dbReference type="InterPro" id="IPR036582">
    <property type="entry name" value="Mao_N_sf"/>
</dbReference>
<sequence length="623" mass="69581">MLRHKKKNLATPTEILKQSLVQYHRQDICKFFTCKRKLLFATKFFLGSIVCIELAMLSHTASVSAATIQTAVNNSTNDYTASDTTVQFNGKTTATGITCIRINNIDMLPVKSTITALSAAYRYDETTGALTITGNGGEHRIVANVNALSATVDGTNITLPYPIIRGENITDQSADFYIPMDFYLKQLGYSYTYNNQTLSVTSSHLFAVTSPDNSYNDTVYSNAISGIILDANASGTENSIQVTTVKEMNASDLKISSDAKEYSVTMAFSGVKNGIGAYEKNIQNGIVRSIHIWEDTSMHSTYVKIYYEKKYVYTKKTLSNGGKITLSKGNFSLKVALPDNVKFSKIKTTDQYWKKRFLIVIPGKQKNFYKENPPYKNNSCIKNISIKETSAGNTQIIVNTKSLKGYKLLSCENGFTVNIGSPKKIYRNIIMLDAGHGKKDSGATAAGVKEKNLCLDILYNKAKEYFDSTSSNVKAYLTRHDDTFINLYQRPKYSKRYSADLFLSLHMNFSTSKKAKGTEVYYSKVNNKKSFSGLNSKIFATRMRNTIVKNLHTKNRGIKQAGFVVIKRNTVPAVLVELGFVSNPRERGKLKTSTYQMKAAKSLYKGVSETFKKYPTARSRKNK</sequence>
<dbReference type="SUPFAM" id="SSF55383">
    <property type="entry name" value="Copper amine oxidase, domain N"/>
    <property type="match status" value="1"/>
</dbReference>
<dbReference type="Pfam" id="PF01520">
    <property type="entry name" value="Amidase_3"/>
    <property type="match status" value="1"/>
</dbReference>
<dbReference type="Proteomes" id="UP000637513">
    <property type="component" value="Unassembled WGS sequence"/>
</dbReference>
<dbReference type="SUPFAM" id="SSF53187">
    <property type="entry name" value="Zn-dependent exopeptidases"/>
    <property type="match status" value="1"/>
</dbReference>
<evidence type="ECO:0000313" key="4">
    <source>
        <dbReference type="Proteomes" id="UP000637513"/>
    </source>
</evidence>
<gene>
    <name evidence="3" type="ORF">H8700_03785</name>
</gene>
<dbReference type="PANTHER" id="PTHR30404:SF0">
    <property type="entry name" value="N-ACETYLMURAMOYL-L-ALANINE AMIDASE AMIC"/>
    <property type="match status" value="1"/>
</dbReference>
<dbReference type="InterPro" id="IPR050695">
    <property type="entry name" value="N-acetylmuramoyl_amidase_3"/>
</dbReference>
<evidence type="ECO:0000313" key="3">
    <source>
        <dbReference type="EMBL" id="MBC8556825.1"/>
    </source>
</evidence>
<dbReference type="RefSeq" id="WP_249303223.1">
    <property type="nucleotide sequence ID" value="NZ_JACRSW010000014.1"/>
</dbReference>
<evidence type="ECO:0000256" key="1">
    <source>
        <dbReference type="ARBA" id="ARBA00022801"/>
    </source>
</evidence>
<dbReference type="SMART" id="SM00646">
    <property type="entry name" value="Ami_3"/>
    <property type="match status" value="1"/>
</dbReference>
<evidence type="ECO:0000259" key="2">
    <source>
        <dbReference type="SMART" id="SM00646"/>
    </source>
</evidence>
<organism evidence="3 4">
    <name type="scientific">Jutongia hominis</name>
    <dbReference type="NCBI Taxonomy" id="2763664"/>
    <lineage>
        <taxon>Bacteria</taxon>
        <taxon>Bacillati</taxon>
        <taxon>Bacillota</taxon>
        <taxon>Clostridia</taxon>
        <taxon>Lachnospirales</taxon>
        <taxon>Lachnospiraceae</taxon>
        <taxon>Jutongia</taxon>
    </lineage>
</organism>
<keyword evidence="4" id="KW-1185">Reference proteome</keyword>
<dbReference type="Pfam" id="PF07833">
    <property type="entry name" value="Cu_amine_oxidN1"/>
    <property type="match status" value="1"/>
</dbReference>
<reference evidence="3 4" key="1">
    <citation type="submission" date="2020-08" db="EMBL/GenBank/DDBJ databases">
        <title>Genome public.</title>
        <authorList>
            <person name="Liu C."/>
            <person name="Sun Q."/>
        </authorList>
    </citation>
    <scope>NUCLEOTIDE SEQUENCE [LARGE SCALE GENOMIC DNA]</scope>
    <source>
        <strain evidence="3 4">BX3</strain>
    </source>
</reference>
<comment type="caution">
    <text evidence="3">The sequence shown here is derived from an EMBL/GenBank/DDBJ whole genome shotgun (WGS) entry which is preliminary data.</text>
</comment>
<dbReference type="InterPro" id="IPR002508">
    <property type="entry name" value="MurNAc-LAA_cat"/>
</dbReference>
<proteinExistence type="predicted"/>
<dbReference type="CDD" id="cd02696">
    <property type="entry name" value="MurNAc-LAA"/>
    <property type="match status" value="1"/>
</dbReference>
<accession>A0ABR7MSP4</accession>
<name>A0ABR7MSP4_9FIRM</name>
<dbReference type="PANTHER" id="PTHR30404">
    <property type="entry name" value="N-ACETYLMURAMOYL-L-ALANINE AMIDASE"/>
    <property type="match status" value="1"/>
</dbReference>